<dbReference type="EMBL" id="GBRH01202454">
    <property type="protein sequence ID" value="JAD95441.1"/>
    <property type="molecule type" value="Transcribed_RNA"/>
</dbReference>
<reference evidence="1" key="2">
    <citation type="journal article" date="2015" name="Data Brief">
        <title>Shoot transcriptome of the giant reed, Arundo donax.</title>
        <authorList>
            <person name="Barrero R.A."/>
            <person name="Guerrero F.D."/>
            <person name="Moolhuijzen P."/>
            <person name="Goolsby J.A."/>
            <person name="Tidwell J."/>
            <person name="Bellgard S.E."/>
            <person name="Bellgard M.I."/>
        </authorList>
    </citation>
    <scope>NUCLEOTIDE SEQUENCE</scope>
    <source>
        <tissue evidence="1">Shoot tissue taken approximately 20 cm above the soil surface</tissue>
    </source>
</reference>
<accession>A0A0A9E5T5</accession>
<dbReference type="AlphaFoldDB" id="A0A0A9E5T5"/>
<evidence type="ECO:0000313" key="1">
    <source>
        <dbReference type="EMBL" id="JAD95441.1"/>
    </source>
</evidence>
<protein>
    <submittedName>
        <fullName evidence="1">Uncharacterized protein</fullName>
    </submittedName>
</protein>
<reference evidence="1" key="1">
    <citation type="submission" date="2014-09" db="EMBL/GenBank/DDBJ databases">
        <authorList>
            <person name="Magalhaes I.L.F."/>
            <person name="Oliveira U."/>
            <person name="Santos F.R."/>
            <person name="Vidigal T.H.D.A."/>
            <person name="Brescovit A.D."/>
            <person name="Santos A.J."/>
        </authorList>
    </citation>
    <scope>NUCLEOTIDE SEQUENCE</scope>
    <source>
        <tissue evidence="1">Shoot tissue taken approximately 20 cm above the soil surface</tissue>
    </source>
</reference>
<proteinExistence type="predicted"/>
<name>A0A0A9E5T5_ARUDO</name>
<sequence>MWVFLVGELSPGAGQSTGSRRLQRRESVRCLLAWLQSWRLGNPMWKLVGPRVLDPSWPLLHSCAVFLRPYLVCLPWYDECRVRDNVS</sequence>
<organism evidence="1">
    <name type="scientific">Arundo donax</name>
    <name type="common">Giant reed</name>
    <name type="synonym">Donax arundinaceus</name>
    <dbReference type="NCBI Taxonomy" id="35708"/>
    <lineage>
        <taxon>Eukaryota</taxon>
        <taxon>Viridiplantae</taxon>
        <taxon>Streptophyta</taxon>
        <taxon>Embryophyta</taxon>
        <taxon>Tracheophyta</taxon>
        <taxon>Spermatophyta</taxon>
        <taxon>Magnoliopsida</taxon>
        <taxon>Liliopsida</taxon>
        <taxon>Poales</taxon>
        <taxon>Poaceae</taxon>
        <taxon>PACMAD clade</taxon>
        <taxon>Arundinoideae</taxon>
        <taxon>Arundineae</taxon>
        <taxon>Arundo</taxon>
    </lineage>
</organism>